<feature type="transmembrane region" description="Helical" evidence="6">
    <location>
        <begin position="178"/>
        <end position="201"/>
    </location>
</feature>
<dbReference type="AlphaFoldDB" id="A0A9Q1CJU5"/>
<feature type="transmembrane region" description="Helical" evidence="6">
    <location>
        <begin position="208"/>
        <end position="225"/>
    </location>
</feature>
<feature type="transmembrane region" description="Helical" evidence="6">
    <location>
        <begin position="333"/>
        <end position="352"/>
    </location>
</feature>
<evidence type="ECO:0000256" key="6">
    <source>
        <dbReference type="SAM" id="Phobius"/>
    </source>
</evidence>
<reference evidence="7" key="1">
    <citation type="submission" date="2021-10" db="EMBL/GenBank/DDBJ databases">
        <title>Tropical sea cucumber genome reveals ecological adaptation and Cuvierian tubules defense mechanism.</title>
        <authorList>
            <person name="Chen T."/>
        </authorList>
    </citation>
    <scope>NUCLEOTIDE SEQUENCE</scope>
    <source>
        <strain evidence="7">Nanhai2018</strain>
        <tissue evidence="7">Muscle</tissue>
    </source>
</reference>
<dbReference type="Proteomes" id="UP001152320">
    <property type="component" value="Chromosome 2"/>
</dbReference>
<comment type="caution">
    <text evidence="7">The sequence shown here is derived from an EMBL/GenBank/DDBJ whole genome shotgun (WGS) entry which is preliminary data.</text>
</comment>
<feature type="transmembrane region" description="Helical" evidence="6">
    <location>
        <begin position="231"/>
        <end position="253"/>
    </location>
</feature>
<dbReference type="InterPro" id="IPR006043">
    <property type="entry name" value="NCS2"/>
</dbReference>
<dbReference type="Pfam" id="PF00860">
    <property type="entry name" value="Xan_ur_permease"/>
    <property type="match status" value="1"/>
</dbReference>
<gene>
    <name evidence="7" type="ORF">HOLleu_05434</name>
</gene>
<feature type="transmembrane region" description="Helical" evidence="6">
    <location>
        <begin position="65"/>
        <end position="90"/>
    </location>
</feature>
<feature type="transmembrane region" description="Helical" evidence="6">
    <location>
        <begin position="102"/>
        <end position="123"/>
    </location>
</feature>
<comment type="similarity">
    <text evidence="2">Belongs to the nucleobase:cation symporter-2 (NCS2) (TC 2.A.40) family.</text>
</comment>
<proteinExistence type="inferred from homology"/>
<keyword evidence="4 6" id="KW-1133">Transmembrane helix</keyword>
<keyword evidence="3 6" id="KW-0812">Transmembrane</keyword>
<evidence type="ECO:0000256" key="3">
    <source>
        <dbReference type="ARBA" id="ARBA00022692"/>
    </source>
</evidence>
<organism evidence="7 8">
    <name type="scientific">Holothuria leucospilota</name>
    <name type="common">Black long sea cucumber</name>
    <name type="synonym">Mertensiothuria leucospilota</name>
    <dbReference type="NCBI Taxonomy" id="206669"/>
    <lineage>
        <taxon>Eukaryota</taxon>
        <taxon>Metazoa</taxon>
        <taxon>Echinodermata</taxon>
        <taxon>Eleutherozoa</taxon>
        <taxon>Echinozoa</taxon>
        <taxon>Holothuroidea</taxon>
        <taxon>Aspidochirotacea</taxon>
        <taxon>Aspidochirotida</taxon>
        <taxon>Holothuriidae</taxon>
        <taxon>Holothuria</taxon>
    </lineage>
</organism>
<feature type="transmembrane region" description="Helical" evidence="6">
    <location>
        <begin position="420"/>
        <end position="442"/>
    </location>
</feature>
<sequence length="612" mass="66350">MDDDERCTIHNKSYTHMLEEQPLANLKSDGIEPAQDVTSSPAAAKTTKDLKTSSLEYTVEEIPPWYTTLLLGLQHFLLMFSGVLSIPLILAGPLCVHTPEALTQLIATIFFVSGLVTLLQSTFGIRLPIVQGGTFTFLLPTFAILDVRGPCIPFSAANATVAEEKEAEEFWHGRIRDIQGAIIVSSLVQIILGCTGAIGLLLRFIGPLTITPTIGLIGLSLFSVAESSMSTQWGIGFLTFTLITIFSQLLNNVEIPLPGNKRFPIFTLFPVRSLYLLFIIISIIIAWIFCAIMTAFDVFPNDPDAYGYKARTDVNKDALINSPWIIFPYPGQWGVPTVTAAGVIGMLAGVIASMIESIGDYYACARLSGAPPPPAHAINRGIAMEGFGCFLAGFWGTASGTTSYSENIGAVGLTKVGSRVVIQTCAGLLILVGLCGKLNALFSTVPEPVIGGVLAVTFGMVGAVGFSNLQFINLNSSRNLFILGVSLFLGIAVPHYIHSTENAINTRSEQLNQILTVLLETSMFVGGATGLVLDNFIKGTPEERGMIKWIESTKGENAEEEEEGEYSPVYNLPLIMGVLRRMSWTKYIPISPTFRGFKWKQWMGSESDSYQA</sequence>
<protein>
    <submittedName>
        <fullName evidence="7">Solute carrier family 23 member 2</fullName>
    </submittedName>
</protein>
<evidence type="ECO:0000313" key="7">
    <source>
        <dbReference type="EMBL" id="KAJ8046672.1"/>
    </source>
</evidence>
<dbReference type="GO" id="GO:0016020">
    <property type="term" value="C:membrane"/>
    <property type="evidence" value="ECO:0007669"/>
    <property type="project" value="UniProtKB-SubCell"/>
</dbReference>
<evidence type="ECO:0000256" key="5">
    <source>
        <dbReference type="ARBA" id="ARBA00023136"/>
    </source>
</evidence>
<feature type="transmembrane region" description="Helical" evidence="6">
    <location>
        <begin position="479"/>
        <end position="497"/>
    </location>
</feature>
<dbReference type="PANTHER" id="PTHR11119">
    <property type="entry name" value="XANTHINE-URACIL / VITAMIN C PERMEASE FAMILY MEMBER"/>
    <property type="match status" value="1"/>
</dbReference>
<comment type="subcellular location">
    <subcellularLocation>
        <location evidence="1">Membrane</location>
        <topology evidence="1">Multi-pass membrane protein</topology>
    </subcellularLocation>
</comment>
<evidence type="ECO:0000256" key="1">
    <source>
        <dbReference type="ARBA" id="ARBA00004141"/>
    </source>
</evidence>
<evidence type="ECO:0000256" key="2">
    <source>
        <dbReference type="ARBA" id="ARBA00008821"/>
    </source>
</evidence>
<evidence type="ECO:0000313" key="8">
    <source>
        <dbReference type="Proteomes" id="UP001152320"/>
    </source>
</evidence>
<accession>A0A9Q1CJU5</accession>
<keyword evidence="8" id="KW-1185">Reference proteome</keyword>
<feature type="transmembrane region" description="Helical" evidence="6">
    <location>
        <begin position="274"/>
        <end position="296"/>
    </location>
</feature>
<keyword evidence="5 6" id="KW-0472">Membrane</keyword>
<dbReference type="EMBL" id="JAIZAY010000002">
    <property type="protein sequence ID" value="KAJ8046672.1"/>
    <property type="molecule type" value="Genomic_DNA"/>
</dbReference>
<evidence type="ECO:0000256" key="4">
    <source>
        <dbReference type="ARBA" id="ARBA00022989"/>
    </source>
</evidence>
<dbReference type="GO" id="GO:0022857">
    <property type="term" value="F:transmembrane transporter activity"/>
    <property type="evidence" value="ECO:0007669"/>
    <property type="project" value="InterPro"/>
</dbReference>
<feature type="transmembrane region" description="Helical" evidence="6">
    <location>
        <begin position="448"/>
        <end position="467"/>
    </location>
</feature>
<dbReference type="OrthoDB" id="1641903at2759"/>
<name>A0A9Q1CJU5_HOLLE</name>